<gene>
    <name evidence="5" type="ORF">CJ030_MR4G010953</name>
    <name evidence="4" type="ORF">CJ030_MR4G010961</name>
</gene>
<keyword evidence="2" id="KW-0806">Transcription termination</keyword>
<keyword evidence="3" id="KW-0809">Transit peptide</keyword>
<comment type="caution">
    <text evidence="5">The sequence shown here is derived from an EMBL/GenBank/DDBJ whole genome shotgun (WGS) entry which is preliminary data.</text>
</comment>
<dbReference type="EMBL" id="RXIC02000022">
    <property type="protein sequence ID" value="KAB1215825.1"/>
    <property type="molecule type" value="Genomic_DNA"/>
</dbReference>
<dbReference type="PANTHER" id="PTHR13068">
    <property type="entry name" value="CGI-12 PROTEIN-RELATED"/>
    <property type="match status" value="1"/>
</dbReference>
<comment type="similarity">
    <text evidence="1">Belongs to the mTERF family.</text>
</comment>
<organism evidence="5 6">
    <name type="scientific">Morella rubra</name>
    <name type="common">Chinese bayberry</name>
    <dbReference type="NCBI Taxonomy" id="262757"/>
    <lineage>
        <taxon>Eukaryota</taxon>
        <taxon>Viridiplantae</taxon>
        <taxon>Streptophyta</taxon>
        <taxon>Embryophyta</taxon>
        <taxon>Tracheophyta</taxon>
        <taxon>Spermatophyta</taxon>
        <taxon>Magnoliopsida</taxon>
        <taxon>eudicotyledons</taxon>
        <taxon>Gunneridae</taxon>
        <taxon>Pentapetalae</taxon>
        <taxon>rosids</taxon>
        <taxon>fabids</taxon>
        <taxon>Fagales</taxon>
        <taxon>Myricaceae</taxon>
        <taxon>Morella</taxon>
    </lineage>
</organism>
<reference evidence="5 6" key="2">
    <citation type="journal article" date="2019" name="Plant Biotechnol. J.">
        <title>The red bayberry genome and genetic basis of sex determination.</title>
        <authorList>
            <person name="Jia H.M."/>
            <person name="Jia H.J."/>
            <person name="Cai Q.L."/>
            <person name="Wang Y."/>
            <person name="Zhao H.B."/>
            <person name="Yang W.F."/>
            <person name="Wang G.Y."/>
            <person name="Li Y.H."/>
            <person name="Zhan D.L."/>
            <person name="Shen Y.T."/>
            <person name="Niu Q.F."/>
            <person name="Chang L."/>
            <person name="Qiu J."/>
            <person name="Zhao L."/>
            <person name="Xie H.B."/>
            <person name="Fu W.Y."/>
            <person name="Jin J."/>
            <person name="Li X.W."/>
            <person name="Jiao Y."/>
            <person name="Zhou C.C."/>
            <person name="Tu T."/>
            <person name="Chai C.Y."/>
            <person name="Gao J.L."/>
            <person name="Fan L.J."/>
            <person name="van de Weg E."/>
            <person name="Wang J.Y."/>
            <person name="Gao Z.S."/>
        </authorList>
    </citation>
    <scope>NUCLEOTIDE SEQUENCE [LARGE SCALE GENOMIC DNA]</scope>
    <source>
        <tissue evidence="5">Leaves</tissue>
    </source>
</reference>
<dbReference type="InterPro" id="IPR038538">
    <property type="entry name" value="MTERF_sf"/>
</dbReference>
<evidence type="ECO:0000313" key="5">
    <source>
        <dbReference type="EMBL" id="KAB1215833.1"/>
    </source>
</evidence>
<accession>A0A6A1VSN0</accession>
<reference evidence="5" key="3">
    <citation type="submission" date="2019-09" db="EMBL/GenBank/DDBJ databases">
        <authorList>
            <person name="Gao Z."/>
        </authorList>
    </citation>
    <scope>NUCLEOTIDE SEQUENCE</scope>
    <source>
        <tissue evidence="5">Leaves</tissue>
    </source>
</reference>
<dbReference type="OrthoDB" id="637682at2759"/>
<evidence type="ECO:0000256" key="1">
    <source>
        <dbReference type="ARBA" id="ARBA00007692"/>
    </source>
</evidence>
<keyword evidence="2" id="KW-0805">Transcription regulation</keyword>
<keyword evidence="2" id="KW-0804">Transcription</keyword>
<dbReference type="PANTHER" id="PTHR13068:SF9">
    <property type="entry name" value="TRANSCRIPTION TERMINATION FACTOR MTERF5, CHLOROPLASTIC"/>
    <property type="match status" value="1"/>
</dbReference>
<dbReference type="GO" id="GO:0006353">
    <property type="term" value="P:DNA-templated transcription termination"/>
    <property type="evidence" value="ECO:0007669"/>
    <property type="project" value="UniProtKB-KW"/>
</dbReference>
<dbReference type="SMART" id="SM00733">
    <property type="entry name" value="Mterf"/>
    <property type="match status" value="7"/>
</dbReference>
<dbReference type="AlphaFoldDB" id="A0A6A1VSN0"/>
<dbReference type="Gene3D" id="1.25.70.10">
    <property type="entry name" value="Transcription termination factor 3, mitochondrial"/>
    <property type="match status" value="1"/>
</dbReference>
<name>A0A6A1VSN0_9ROSI</name>
<evidence type="ECO:0000256" key="3">
    <source>
        <dbReference type="ARBA" id="ARBA00022946"/>
    </source>
</evidence>
<reference evidence="5" key="1">
    <citation type="submission" date="2018-07" db="EMBL/GenBank/DDBJ databases">
        <authorList>
            <person name="Gao Z.-S."/>
            <person name="Jia H.-M."/>
            <person name="Jia H.-J."/>
            <person name="Cai Q.-L."/>
            <person name="Wang Y."/>
            <person name="Zhao H.-B."/>
        </authorList>
    </citation>
    <scope>NUCLEOTIDE SEQUENCE</scope>
    <source>
        <tissue evidence="5">Leaves</tissue>
    </source>
</reference>
<dbReference type="InterPro" id="IPR003690">
    <property type="entry name" value="MTERF"/>
</dbReference>
<dbReference type="Proteomes" id="UP000516437">
    <property type="component" value="Chromosome 4"/>
</dbReference>
<evidence type="ECO:0000313" key="6">
    <source>
        <dbReference type="Proteomes" id="UP000516437"/>
    </source>
</evidence>
<proteinExistence type="inferred from homology"/>
<dbReference type="GO" id="GO:0003676">
    <property type="term" value="F:nucleic acid binding"/>
    <property type="evidence" value="ECO:0007669"/>
    <property type="project" value="InterPro"/>
</dbReference>
<sequence>MAGRELTTLEIRDALSPYLEALREEHGNFIVDVVEKFPNPPVKDKTVLPVSGPNPTIDSKKLKAMSRVNEMDQTGKLRPHIHYLIELGMDLEQIMGITRRCPAFAYLSLEGNIKPIFEFLLDLGIPKSDILTIISKSPQLCGLSLSENLIPTMTFLEDLGVGKKPWAKVTHRSPSLLTFSKQKMKTTIEFLYEMGLSAESIGKILTRCPSIVSHSLENKLRPTTKYFQSLGVDVSALLHRCPQTFGLSLEACLGMIPKWEFFLTMDYPKSELLKFPQYFGYSLEARIKTRCALVKECGVSLPLNPLQSLSYSNFEKALRKKMEKNAS</sequence>
<evidence type="ECO:0000313" key="4">
    <source>
        <dbReference type="EMBL" id="KAB1215825.1"/>
    </source>
</evidence>
<keyword evidence="6" id="KW-1185">Reference proteome</keyword>
<protein>
    <submittedName>
        <fullName evidence="5">mTERF domain-containing protein 1, mitochondrial</fullName>
    </submittedName>
</protein>
<dbReference type="Pfam" id="PF02536">
    <property type="entry name" value="mTERF"/>
    <property type="match status" value="1"/>
</dbReference>
<dbReference type="EMBL" id="RXIC02000022">
    <property type="protein sequence ID" value="KAB1215833.1"/>
    <property type="molecule type" value="Genomic_DNA"/>
</dbReference>
<evidence type="ECO:0000256" key="2">
    <source>
        <dbReference type="ARBA" id="ARBA00022472"/>
    </source>
</evidence>